<feature type="compositionally biased region" description="Basic residues" evidence="1">
    <location>
        <begin position="609"/>
        <end position="620"/>
    </location>
</feature>
<dbReference type="PANTHER" id="PTHR21586">
    <property type="entry name" value="TIPA"/>
    <property type="match status" value="1"/>
</dbReference>
<dbReference type="EMBL" id="GIBP01001017">
    <property type="protein sequence ID" value="NDV29986.1"/>
    <property type="molecule type" value="Transcribed_RNA"/>
</dbReference>
<evidence type="ECO:0008006" key="3">
    <source>
        <dbReference type="Google" id="ProtNLM"/>
    </source>
</evidence>
<dbReference type="AlphaFoldDB" id="A0A6B2KZ48"/>
<dbReference type="Gene3D" id="3.60.40.10">
    <property type="entry name" value="PPM-type phosphatase domain"/>
    <property type="match status" value="1"/>
</dbReference>
<protein>
    <recommendedName>
        <fullName evidence="3">PPM-type phosphatase domain-containing protein</fullName>
    </recommendedName>
</protein>
<dbReference type="SUPFAM" id="SSF81606">
    <property type="entry name" value="PP2C-like"/>
    <property type="match status" value="1"/>
</dbReference>
<name>A0A6B2KZ48_9EUKA</name>
<sequence>MCSEETQSTLKSTIDCKNHLLRSIRRAHDKITEWGKKEGGDVWSAGQTTLLAGIILPLNTISNEWALVCLNVGDCKAFFYDSESCFDITYGNRANIFDARDSGGRLGPYVDGALPDLRNLTCYFYPCKPGDFIILTSDGVYDNLDPEHLGESPVDLKVPEFKCWDEMPIALATEVKSKYMCHILYQILSKTQNPAEITQNLIEHCFKTTGNSRAYMETHPSAAEPTGFAEFPGKMDHVTSVALKVGPMWDENEYKKQKRKKRNKQIPFQEEKQKVLQKIPRVVLKKTNQDDVEDPLSLVGPLYENILSTFSLSASAWATTFDYPTRETFQLTSTQNRITSIIVSATKTSIPIQLLLDACSIWSKHLLENQLKLEDTIEVTEAVLDGIGSIKSFSEDENDNWYGVSKGVHFISFVGCRLPTLGGQEEWFVVGIGCGDIKLYAWNCVQQTLTEISQDSSEKLSLSVFSFVVKEETILIAMSPGAYLCYDPNIVKRVKDRNKTLVMFRTKVEDDMEQRNCLMQTILKIPEKNCVSILEELSQDIKLMINKFLQEGLLEVIDYLDQTCVTCFHLGKPKLSEKLSKAKINEPIEEKDENTDPPPPKYVPDAPKIQKKKGKGKEDN</sequence>
<dbReference type="InterPro" id="IPR036457">
    <property type="entry name" value="PPM-type-like_dom_sf"/>
</dbReference>
<evidence type="ECO:0000256" key="1">
    <source>
        <dbReference type="SAM" id="MobiDB-lite"/>
    </source>
</evidence>
<dbReference type="PANTHER" id="PTHR21586:SF0">
    <property type="entry name" value="PP2C-LIKE DOMAIN-CONTAINING PROTEIN CG9801"/>
    <property type="match status" value="1"/>
</dbReference>
<proteinExistence type="predicted"/>
<accession>A0A6B2KZ48</accession>
<evidence type="ECO:0000313" key="2">
    <source>
        <dbReference type="EMBL" id="NDV29986.1"/>
    </source>
</evidence>
<dbReference type="InterPro" id="IPR053287">
    <property type="entry name" value="PP2C-like_domain"/>
</dbReference>
<feature type="region of interest" description="Disordered" evidence="1">
    <location>
        <begin position="583"/>
        <end position="620"/>
    </location>
</feature>
<organism evidence="2">
    <name type="scientific">Arcella intermedia</name>
    <dbReference type="NCBI Taxonomy" id="1963864"/>
    <lineage>
        <taxon>Eukaryota</taxon>
        <taxon>Amoebozoa</taxon>
        <taxon>Tubulinea</taxon>
        <taxon>Elardia</taxon>
        <taxon>Arcellinida</taxon>
        <taxon>Sphaerothecina</taxon>
        <taxon>Arcellidae</taxon>
        <taxon>Arcella</taxon>
    </lineage>
</organism>
<reference evidence="2" key="1">
    <citation type="journal article" date="2020" name="J. Eukaryot. Microbiol.">
        <title>De novo Sequencing, Assembly and Annotation of the Transcriptome for the Free-Living Testate Amoeba Arcella intermedia.</title>
        <authorList>
            <person name="Ribeiro G.M."/>
            <person name="Porfirio-Sousa A.L."/>
            <person name="Maurer-Alcala X.X."/>
            <person name="Katz L.A."/>
            <person name="Lahr D.J.G."/>
        </authorList>
    </citation>
    <scope>NUCLEOTIDE SEQUENCE</scope>
</reference>